<name>A0A812VW53_9DINO</name>
<organism evidence="1 2">
    <name type="scientific">Symbiodinium necroappetens</name>
    <dbReference type="NCBI Taxonomy" id="1628268"/>
    <lineage>
        <taxon>Eukaryota</taxon>
        <taxon>Sar</taxon>
        <taxon>Alveolata</taxon>
        <taxon>Dinophyceae</taxon>
        <taxon>Suessiales</taxon>
        <taxon>Symbiodiniaceae</taxon>
        <taxon>Symbiodinium</taxon>
    </lineage>
</organism>
<dbReference type="Proteomes" id="UP000601435">
    <property type="component" value="Unassembled WGS sequence"/>
</dbReference>
<dbReference type="AlphaFoldDB" id="A0A812VW53"/>
<protein>
    <submittedName>
        <fullName evidence="1">Uncharacterized protein</fullName>
    </submittedName>
</protein>
<keyword evidence="2" id="KW-1185">Reference proteome</keyword>
<comment type="caution">
    <text evidence="1">The sequence shown here is derived from an EMBL/GenBank/DDBJ whole genome shotgun (WGS) entry which is preliminary data.</text>
</comment>
<dbReference type="EMBL" id="CAJNJA010031645">
    <property type="protein sequence ID" value="CAE7659138.1"/>
    <property type="molecule type" value="Genomic_DNA"/>
</dbReference>
<dbReference type="OrthoDB" id="436980at2759"/>
<proteinExistence type="predicted"/>
<sequence>ANKGPGGCASAFTEYKVIEDETRKNLPAMLHPREILESQVAQQLRELFPDLVTSVTKPKPKEKSAAGIGLVAYHPPGWVVTFSKPKIRYISAKDVSGDFAEMLGLGPGIVPQKTVGKDGFV</sequence>
<accession>A0A812VW53</accession>
<feature type="non-terminal residue" evidence="1">
    <location>
        <position position="121"/>
    </location>
</feature>
<feature type="non-terminal residue" evidence="1">
    <location>
        <position position="1"/>
    </location>
</feature>
<evidence type="ECO:0000313" key="1">
    <source>
        <dbReference type="EMBL" id="CAE7659138.1"/>
    </source>
</evidence>
<gene>
    <name evidence="1" type="ORF">SNEC2469_LOCUS18692</name>
</gene>
<reference evidence="1" key="1">
    <citation type="submission" date="2021-02" db="EMBL/GenBank/DDBJ databases">
        <authorList>
            <person name="Dougan E. K."/>
            <person name="Rhodes N."/>
            <person name="Thang M."/>
            <person name="Chan C."/>
        </authorList>
    </citation>
    <scope>NUCLEOTIDE SEQUENCE</scope>
</reference>
<evidence type="ECO:0000313" key="2">
    <source>
        <dbReference type="Proteomes" id="UP000601435"/>
    </source>
</evidence>